<dbReference type="AlphaFoldDB" id="A0A8H3F1S0"/>
<dbReference type="CDD" id="cd09917">
    <property type="entry name" value="F-box_SF"/>
    <property type="match status" value="1"/>
</dbReference>
<accession>A0A8H3F1S0</accession>
<protein>
    <recommendedName>
        <fullName evidence="1">F-box domain-containing protein</fullName>
    </recommendedName>
</protein>
<dbReference type="OrthoDB" id="5422579at2759"/>
<keyword evidence="3" id="KW-1185">Reference proteome</keyword>
<dbReference type="SMART" id="SM00256">
    <property type="entry name" value="FBOX"/>
    <property type="match status" value="1"/>
</dbReference>
<dbReference type="EMBL" id="CAJPDT010000015">
    <property type="protein sequence ID" value="CAF9915449.1"/>
    <property type="molecule type" value="Genomic_DNA"/>
</dbReference>
<dbReference type="InterPro" id="IPR036047">
    <property type="entry name" value="F-box-like_dom_sf"/>
</dbReference>
<feature type="domain" description="F-box" evidence="1">
    <location>
        <begin position="1"/>
        <end position="30"/>
    </location>
</feature>
<dbReference type="Gene3D" id="1.20.1280.50">
    <property type="match status" value="1"/>
</dbReference>
<dbReference type="SUPFAM" id="SSF81383">
    <property type="entry name" value="F-box domain"/>
    <property type="match status" value="1"/>
</dbReference>
<evidence type="ECO:0000313" key="3">
    <source>
        <dbReference type="Proteomes" id="UP000664534"/>
    </source>
</evidence>
<sequence>MYLPNEVVDAILESLGRRDLKSARLVCKTWCSCASPFLFDKTYVAPNRVDLEVFKAITQHPILSKCIRQLVYDCCEFVPNLKKRTYIEGLWVQTETLLSRGKISPHSSDPQINEWTNDVASRNFSTKERVTKWKHRDLIDRGYEEYQKHAVYQGRALRNGHFVDSLVKGLSRLVHLTSVTLDGEWPNSLETSFCEHHCGTPLARKWNPFHYCPNEWFWEADENDPDDLPVGIRHYWNITTALTDKQRQIDNFTTGHHDSGYLGISPEVFKGFDPMPPNSPGSDITALSGLKDLELHFASCNGRSAAEYCDNIERLPKLLGSMHSLLRLCLDLSLDSSYSAGESPNLYRHDQVFPQAILWNDLVMLELSNFSSSATDLLHLLLIQMPNLKHTVFGTMQLLDGCWESVVECLKQFHSFTYFEIYLWSFLHHEGGRVLRMDYGTINEYVMFGGRHPCLSGDQPASASEAYMLRIDTSLRDRLRLGADSSRSDVAM</sequence>
<evidence type="ECO:0000259" key="1">
    <source>
        <dbReference type="PROSITE" id="PS50181"/>
    </source>
</evidence>
<proteinExistence type="predicted"/>
<name>A0A8H3F1S0_9LECA</name>
<organism evidence="2 3">
    <name type="scientific">Imshaugia aleurites</name>
    <dbReference type="NCBI Taxonomy" id="172621"/>
    <lineage>
        <taxon>Eukaryota</taxon>
        <taxon>Fungi</taxon>
        <taxon>Dikarya</taxon>
        <taxon>Ascomycota</taxon>
        <taxon>Pezizomycotina</taxon>
        <taxon>Lecanoromycetes</taxon>
        <taxon>OSLEUM clade</taxon>
        <taxon>Lecanoromycetidae</taxon>
        <taxon>Lecanorales</taxon>
        <taxon>Lecanorineae</taxon>
        <taxon>Parmeliaceae</taxon>
        <taxon>Imshaugia</taxon>
    </lineage>
</organism>
<evidence type="ECO:0000313" key="2">
    <source>
        <dbReference type="EMBL" id="CAF9915449.1"/>
    </source>
</evidence>
<dbReference type="InterPro" id="IPR001810">
    <property type="entry name" value="F-box_dom"/>
</dbReference>
<dbReference type="Proteomes" id="UP000664534">
    <property type="component" value="Unassembled WGS sequence"/>
</dbReference>
<gene>
    <name evidence="2" type="ORF">IMSHALPRED_002608</name>
</gene>
<comment type="caution">
    <text evidence="2">The sequence shown here is derived from an EMBL/GenBank/DDBJ whole genome shotgun (WGS) entry which is preliminary data.</text>
</comment>
<dbReference type="Pfam" id="PF12937">
    <property type="entry name" value="F-box-like"/>
    <property type="match status" value="1"/>
</dbReference>
<dbReference type="PROSITE" id="PS50181">
    <property type="entry name" value="FBOX"/>
    <property type="match status" value="1"/>
</dbReference>
<reference evidence="2" key="1">
    <citation type="submission" date="2021-03" db="EMBL/GenBank/DDBJ databases">
        <authorList>
            <person name="Tagirdzhanova G."/>
        </authorList>
    </citation>
    <scope>NUCLEOTIDE SEQUENCE</scope>
</reference>